<proteinExistence type="predicted"/>
<comment type="caution">
    <text evidence="1">The sequence shown here is derived from an EMBL/GenBank/DDBJ whole genome shotgun (WGS) entry which is preliminary data.</text>
</comment>
<name>A0A096AHP7_9BACT</name>
<dbReference type="Proteomes" id="UP000029538">
    <property type="component" value="Unassembled WGS sequence"/>
</dbReference>
<dbReference type="PROSITE" id="PS51257">
    <property type="entry name" value="PROKAR_LIPOPROTEIN"/>
    <property type="match status" value="1"/>
</dbReference>
<accession>A0A096AHP7</accession>
<protein>
    <recommendedName>
        <fullName evidence="3">Lipoprotein</fullName>
    </recommendedName>
</protein>
<evidence type="ECO:0000313" key="2">
    <source>
        <dbReference type="Proteomes" id="UP000029538"/>
    </source>
</evidence>
<reference evidence="1 2" key="1">
    <citation type="submission" date="2014-07" db="EMBL/GenBank/DDBJ databases">
        <authorList>
            <person name="McCorrison J."/>
            <person name="Sanka R."/>
            <person name="Torralba M."/>
            <person name="Gillis M."/>
            <person name="Haft D.H."/>
            <person name="Methe B."/>
            <person name="Sutton G."/>
            <person name="Nelson K.E."/>
        </authorList>
    </citation>
    <scope>NUCLEOTIDE SEQUENCE [LARGE SCALE GENOMIC DNA]</scope>
    <source>
        <strain evidence="1 2">DNF00882</strain>
    </source>
</reference>
<sequence>MSTIKIIFAVLSLSIFASCKQDKDGALTVYCQANINGDNYRDYFSLQDAFLPVQPTLTLMPNSNRLGVVNDSIFAFQFALRNDTNKVLLVGAFIIPQNENFPVLNKEYLLTKNEKYDEDRTTDYHLMHFLGQVNNSGERINGIAAFFDYSKYYLLTTSIDGYVTFDRYDRQSNKLEGNIYLDSQGKLSISYTVKAHFSDVLTSHNITLQ</sequence>
<gene>
    <name evidence="1" type="ORF">HMPREF0654_11445</name>
</gene>
<organism evidence="1 2">
    <name type="scientific">Prevotella disiens DNF00882</name>
    <dbReference type="NCBI Taxonomy" id="1401075"/>
    <lineage>
        <taxon>Bacteria</taxon>
        <taxon>Pseudomonadati</taxon>
        <taxon>Bacteroidota</taxon>
        <taxon>Bacteroidia</taxon>
        <taxon>Bacteroidales</taxon>
        <taxon>Prevotellaceae</taxon>
        <taxon>Prevotella</taxon>
    </lineage>
</organism>
<dbReference type="AlphaFoldDB" id="A0A096AHP7"/>
<evidence type="ECO:0008006" key="3">
    <source>
        <dbReference type="Google" id="ProtNLM"/>
    </source>
</evidence>
<dbReference type="RefSeq" id="WP_004348469.1">
    <property type="nucleotide sequence ID" value="NZ_JRNR01000143.1"/>
</dbReference>
<evidence type="ECO:0000313" key="1">
    <source>
        <dbReference type="EMBL" id="KGF46360.1"/>
    </source>
</evidence>
<dbReference type="GeneID" id="93331001"/>
<dbReference type="EMBL" id="JRNR01000143">
    <property type="protein sequence ID" value="KGF46360.1"/>
    <property type="molecule type" value="Genomic_DNA"/>
</dbReference>